<feature type="transmembrane region" description="Helical" evidence="7">
    <location>
        <begin position="261"/>
        <end position="282"/>
    </location>
</feature>
<evidence type="ECO:0008006" key="10">
    <source>
        <dbReference type="Google" id="ProtNLM"/>
    </source>
</evidence>
<dbReference type="GO" id="GO:0005886">
    <property type="term" value="C:plasma membrane"/>
    <property type="evidence" value="ECO:0007669"/>
    <property type="project" value="UniProtKB-SubCell"/>
</dbReference>
<evidence type="ECO:0000256" key="5">
    <source>
        <dbReference type="ARBA" id="ARBA00022989"/>
    </source>
</evidence>
<proteinExistence type="inferred from homology"/>
<dbReference type="PANTHER" id="PTHR30106">
    <property type="entry name" value="INNER MEMBRANE PROTEIN YEIH-RELATED"/>
    <property type="match status" value="1"/>
</dbReference>
<feature type="transmembrane region" description="Helical" evidence="7">
    <location>
        <begin position="46"/>
        <end position="65"/>
    </location>
</feature>
<feature type="transmembrane region" description="Helical" evidence="7">
    <location>
        <begin position="21"/>
        <end position="40"/>
    </location>
</feature>
<dbReference type="InterPro" id="IPR018383">
    <property type="entry name" value="UPF0324_pro"/>
</dbReference>
<evidence type="ECO:0000256" key="1">
    <source>
        <dbReference type="ARBA" id="ARBA00004651"/>
    </source>
</evidence>
<organism evidence="8 9">
    <name type="scientific">Leisingera aquaemixtae</name>
    <dbReference type="NCBI Taxonomy" id="1396826"/>
    <lineage>
        <taxon>Bacteria</taxon>
        <taxon>Pseudomonadati</taxon>
        <taxon>Pseudomonadota</taxon>
        <taxon>Alphaproteobacteria</taxon>
        <taxon>Rhodobacterales</taxon>
        <taxon>Roseobacteraceae</taxon>
        <taxon>Leisingera</taxon>
    </lineage>
</organism>
<feature type="transmembrane region" description="Helical" evidence="7">
    <location>
        <begin position="313"/>
        <end position="339"/>
    </location>
</feature>
<gene>
    <name evidence="8" type="ORF">PHA8399_00865</name>
</gene>
<dbReference type="STRING" id="1396826.PHA8399_00865"/>
<sequence>MSILTPISSLQSGELQDKLRRLLPGVAVSVLVAITAQFLAEHYATPAMLLALLLGIAVSFLGEEGKAVPGIAFSARSLLRLGVALLGVRVSMVLMMGLGWDLIALVVGGVIATIAFGLAVARFFGHKWRFALLTAGSVAICGASAAMAISAILPRDDRSEERLIFTVMGVTVLSTVAMIAYPILVNVLELNSLQAGVFLGGTIHDVAQVVGAGFSISEQTGDTATLVKLMRVAMLAPIVLAASLMIRSFAELPGDGKRPPILPGFVIAFLVLAGINSFGLIPPALTEFLSQASRWLLLTAIAAVGMKTNLKQVLAVGGAAIALIIVETLFIAGLILAGIELLT</sequence>
<reference evidence="8 9" key="1">
    <citation type="submission" date="2015-09" db="EMBL/GenBank/DDBJ databases">
        <authorList>
            <consortium name="Swine Surveillance"/>
        </authorList>
    </citation>
    <scope>NUCLEOTIDE SEQUENCE [LARGE SCALE GENOMIC DNA]</scope>
    <source>
        <strain evidence="8 9">CECT 8399</strain>
    </source>
</reference>
<dbReference type="Pfam" id="PF03601">
    <property type="entry name" value="Cons_hypoth698"/>
    <property type="match status" value="1"/>
</dbReference>
<accession>A0A0P1H7B0</accession>
<comment type="subcellular location">
    <subcellularLocation>
        <location evidence="1">Cell membrane</location>
        <topology evidence="1">Multi-pass membrane protein</topology>
    </subcellularLocation>
</comment>
<keyword evidence="4 7" id="KW-0812">Transmembrane</keyword>
<comment type="similarity">
    <text evidence="2">Belongs to the UPF0324 family.</text>
</comment>
<evidence type="ECO:0000256" key="2">
    <source>
        <dbReference type="ARBA" id="ARBA00007977"/>
    </source>
</evidence>
<feature type="transmembrane region" description="Helical" evidence="7">
    <location>
        <begin position="164"/>
        <end position="184"/>
    </location>
</feature>
<name>A0A0P1H7B0_9RHOB</name>
<dbReference type="Proteomes" id="UP000051326">
    <property type="component" value="Unassembled WGS sequence"/>
</dbReference>
<keyword evidence="5 7" id="KW-1133">Transmembrane helix</keyword>
<evidence type="ECO:0000313" key="8">
    <source>
        <dbReference type="EMBL" id="CUH98750.1"/>
    </source>
</evidence>
<dbReference type="PANTHER" id="PTHR30106:SF2">
    <property type="entry name" value="UPF0324 INNER MEMBRANE PROTEIN YEIH"/>
    <property type="match status" value="1"/>
</dbReference>
<feature type="transmembrane region" description="Helical" evidence="7">
    <location>
        <begin position="102"/>
        <end position="123"/>
    </location>
</feature>
<evidence type="ECO:0000256" key="4">
    <source>
        <dbReference type="ARBA" id="ARBA00022692"/>
    </source>
</evidence>
<feature type="transmembrane region" description="Helical" evidence="7">
    <location>
        <begin position="229"/>
        <end position="249"/>
    </location>
</feature>
<dbReference type="RefSeq" id="WP_058284952.1">
    <property type="nucleotide sequence ID" value="NZ_CYSR01000010.1"/>
</dbReference>
<feature type="transmembrane region" description="Helical" evidence="7">
    <location>
        <begin position="77"/>
        <end position="96"/>
    </location>
</feature>
<evidence type="ECO:0000256" key="7">
    <source>
        <dbReference type="SAM" id="Phobius"/>
    </source>
</evidence>
<keyword evidence="6 7" id="KW-0472">Membrane</keyword>
<evidence type="ECO:0000256" key="3">
    <source>
        <dbReference type="ARBA" id="ARBA00022475"/>
    </source>
</evidence>
<feature type="transmembrane region" description="Helical" evidence="7">
    <location>
        <begin position="130"/>
        <end position="152"/>
    </location>
</feature>
<evidence type="ECO:0000256" key="6">
    <source>
        <dbReference type="ARBA" id="ARBA00023136"/>
    </source>
</evidence>
<dbReference type="AlphaFoldDB" id="A0A0P1H7B0"/>
<protein>
    <recommendedName>
        <fullName evidence="10">Sulfate exporter family transporter</fullName>
    </recommendedName>
</protein>
<dbReference type="EMBL" id="CYSR01000010">
    <property type="protein sequence ID" value="CUH98750.1"/>
    <property type="molecule type" value="Genomic_DNA"/>
</dbReference>
<evidence type="ECO:0000313" key="9">
    <source>
        <dbReference type="Proteomes" id="UP000051326"/>
    </source>
</evidence>
<keyword evidence="3" id="KW-1003">Cell membrane</keyword>